<evidence type="ECO:0000313" key="2">
    <source>
        <dbReference type="Proteomes" id="UP000475532"/>
    </source>
</evidence>
<name>A0A6L9QDN3_9ACTN</name>
<dbReference type="RefSeq" id="WP_163055323.1">
    <property type="nucleotide sequence ID" value="NZ_JAAGLI010000281.1"/>
</dbReference>
<accession>A0A6L9QDN3</accession>
<dbReference type="AlphaFoldDB" id="A0A6L9QDN3"/>
<dbReference type="EMBL" id="JAAGLI010000281">
    <property type="protein sequence ID" value="NEA23126.1"/>
    <property type="molecule type" value="Genomic_DNA"/>
</dbReference>
<sequence>MELLSYGQGVTQSPGNSTRRRSIPAAVEAALWTLSNGRCYAPGCPFPIIYEVRKGIYKKNAQIAHILAVKPGAQRYRQCRTEEEVRERESFKNLLLLCLPHHAEVDDDNYGEELYPPELLREWKSKHEGEQGAQLNRIGPISEEALSRVLTSVFTPPVDRLEKIADQLEQTGTLNSEALEELRQIIGVMQDLPGGPDVRTARSLAYAADVLSTSDLRKSAASLGYASDVLPSLLNRLDQKIRQLQELM</sequence>
<evidence type="ECO:0008006" key="3">
    <source>
        <dbReference type="Google" id="ProtNLM"/>
    </source>
</evidence>
<protein>
    <recommendedName>
        <fullName evidence="3">HNH endonuclease</fullName>
    </recommendedName>
</protein>
<comment type="caution">
    <text evidence="1">The sequence shown here is derived from an EMBL/GenBank/DDBJ whole genome shotgun (WGS) entry which is preliminary data.</text>
</comment>
<gene>
    <name evidence="1" type="ORF">G3I70_11560</name>
</gene>
<dbReference type="Proteomes" id="UP000475532">
    <property type="component" value="Unassembled WGS sequence"/>
</dbReference>
<proteinExistence type="predicted"/>
<reference evidence="1 2" key="1">
    <citation type="submission" date="2020-01" db="EMBL/GenBank/DDBJ databases">
        <title>Insect and environment-associated Actinomycetes.</title>
        <authorList>
            <person name="Currrie C."/>
            <person name="Chevrette M."/>
            <person name="Carlson C."/>
            <person name="Stubbendieck R."/>
            <person name="Wendt-Pienkowski E."/>
        </authorList>
    </citation>
    <scope>NUCLEOTIDE SEQUENCE [LARGE SCALE GENOMIC DNA]</scope>
    <source>
        <strain evidence="1 2">SID10258</strain>
    </source>
</reference>
<evidence type="ECO:0000313" key="1">
    <source>
        <dbReference type="EMBL" id="NEA23126.1"/>
    </source>
</evidence>
<organism evidence="1 2">
    <name type="scientific">Actinomadura bangladeshensis</name>
    <dbReference type="NCBI Taxonomy" id="453573"/>
    <lineage>
        <taxon>Bacteria</taxon>
        <taxon>Bacillati</taxon>
        <taxon>Actinomycetota</taxon>
        <taxon>Actinomycetes</taxon>
        <taxon>Streptosporangiales</taxon>
        <taxon>Thermomonosporaceae</taxon>
        <taxon>Actinomadura</taxon>
    </lineage>
</organism>